<dbReference type="Proteomes" id="UP000186857">
    <property type="component" value="Unassembled WGS sequence"/>
</dbReference>
<comment type="caution">
    <text evidence="3">The sequence shown here is derived from an EMBL/GenBank/DDBJ whole genome shotgun (WGS) entry which is preliminary data.</text>
</comment>
<keyword evidence="1" id="KW-0472">Membrane</keyword>
<keyword evidence="1" id="KW-1133">Transmembrane helix</keyword>
<evidence type="ECO:0000313" key="4">
    <source>
        <dbReference type="Proteomes" id="UP000186857"/>
    </source>
</evidence>
<evidence type="ECO:0000259" key="2">
    <source>
        <dbReference type="Pfam" id="PF19803"/>
    </source>
</evidence>
<sequence>MRTPVPKLIRRPSRSTPSVVLALLLLTAGGLGAWLTGHRIVTGTWPDRTVTTLDTIGSTALGSVAVITAAGIAAVCGLAMILAALWPGLPERVEFLPDTVPGQTAVRRRDLANLVRTQVEQIGGVHSAAVTTRRSRVDVVVLSVLDDLDPVHEAARKKTDEALQTLQPVGITRSRVRIKRTS</sequence>
<name>A0A1Q8VE08_9ACTO</name>
<feature type="transmembrane region" description="Helical" evidence="1">
    <location>
        <begin position="56"/>
        <end position="86"/>
    </location>
</feature>
<dbReference type="AlphaFoldDB" id="A0A1Q8VE08"/>
<dbReference type="RefSeq" id="WP_075375769.1">
    <property type="nucleotide sequence ID" value="NZ_MSKJ01000001.1"/>
</dbReference>
<keyword evidence="1" id="KW-0812">Transmembrane</keyword>
<proteinExistence type="predicted"/>
<feature type="domain" description="DUF6286" evidence="2">
    <location>
        <begin position="75"/>
        <end position="179"/>
    </location>
</feature>
<evidence type="ECO:0000256" key="1">
    <source>
        <dbReference type="SAM" id="Phobius"/>
    </source>
</evidence>
<evidence type="ECO:0000313" key="3">
    <source>
        <dbReference type="EMBL" id="OLO46305.1"/>
    </source>
</evidence>
<dbReference type="Pfam" id="PF19803">
    <property type="entry name" value="DUF6286"/>
    <property type="match status" value="1"/>
</dbReference>
<reference evidence="3 4" key="1">
    <citation type="submission" date="2016-12" db="EMBL/GenBank/DDBJ databases">
        <title>Genomic Comparison of strains in the 'Actinomyces naeslundii' Group.</title>
        <authorList>
            <person name="Mughal S.R."/>
            <person name="Do T."/>
            <person name="Gilbert S.C."/>
            <person name="Witherden E.A."/>
            <person name="Didelot X."/>
            <person name="Beighton D."/>
        </authorList>
    </citation>
    <scope>NUCLEOTIDE SEQUENCE [LARGE SCALE GENOMIC DNA]</scope>
    <source>
        <strain evidence="3 4">CCUG 33920</strain>
    </source>
</reference>
<organism evidence="3 4">
    <name type="scientific">Actinomyces oris</name>
    <dbReference type="NCBI Taxonomy" id="544580"/>
    <lineage>
        <taxon>Bacteria</taxon>
        <taxon>Bacillati</taxon>
        <taxon>Actinomycetota</taxon>
        <taxon>Actinomycetes</taxon>
        <taxon>Actinomycetales</taxon>
        <taxon>Actinomycetaceae</taxon>
        <taxon>Actinomyces</taxon>
    </lineage>
</organism>
<gene>
    <name evidence="3" type="ORF">BKH29_00225</name>
</gene>
<accession>A0A1Q8VE08</accession>
<dbReference type="InterPro" id="IPR046253">
    <property type="entry name" value="DUF6286"/>
</dbReference>
<dbReference type="OrthoDB" id="4794472at2"/>
<dbReference type="EMBL" id="MSKJ01000001">
    <property type="protein sequence ID" value="OLO46305.1"/>
    <property type="molecule type" value="Genomic_DNA"/>
</dbReference>
<protein>
    <submittedName>
        <fullName evidence="3">Benzoate transporter</fullName>
    </submittedName>
</protein>